<dbReference type="GO" id="GO:0003677">
    <property type="term" value="F:DNA binding"/>
    <property type="evidence" value="ECO:0007669"/>
    <property type="project" value="InterPro"/>
</dbReference>
<dbReference type="AlphaFoldDB" id="A0A918PKB5"/>
<evidence type="ECO:0000313" key="3">
    <source>
        <dbReference type="Proteomes" id="UP000630936"/>
    </source>
</evidence>
<dbReference type="Proteomes" id="UP000630936">
    <property type="component" value="Unassembled WGS sequence"/>
</dbReference>
<dbReference type="InterPro" id="IPR001387">
    <property type="entry name" value="Cro/C1-type_HTH"/>
</dbReference>
<comment type="caution">
    <text evidence="2">The sequence shown here is derived from an EMBL/GenBank/DDBJ whole genome shotgun (WGS) entry which is preliminary data.</text>
</comment>
<organism evidence="2 3">
    <name type="scientific">Streptomyces inusitatus</name>
    <dbReference type="NCBI Taxonomy" id="68221"/>
    <lineage>
        <taxon>Bacteria</taxon>
        <taxon>Bacillati</taxon>
        <taxon>Actinomycetota</taxon>
        <taxon>Actinomycetes</taxon>
        <taxon>Kitasatosporales</taxon>
        <taxon>Streptomycetaceae</taxon>
        <taxon>Streptomyces</taxon>
    </lineage>
</organism>
<proteinExistence type="predicted"/>
<accession>A0A918PKB5</accession>
<feature type="domain" description="HTH cro/C1-type" evidence="1">
    <location>
        <begin position="24"/>
        <end position="78"/>
    </location>
</feature>
<name>A0A918PKB5_9ACTN</name>
<evidence type="ECO:0000313" key="2">
    <source>
        <dbReference type="EMBL" id="GGZ14091.1"/>
    </source>
</evidence>
<reference evidence="2" key="2">
    <citation type="submission" date="2020-09" db="EMBL/GenBank/DDBJ databases">
        <authorList>
            <person name="Sun Q."/>
            <person name="Ohkuma M."/>
        </authorList>
    </citation>
    <scope>NUCLEOTIDE SEQUENCE</scope>
    <source>
        <strain evidence="2">JCM 4988</strain>
    </source>
</reference>
<dbReference type="PROSITE" id="PS50943">
    <property type="entry name" value="HTH_CROC1"/>
    <property type="match status" value="1"/>
</dbReference>
<dbReference type="RefSeq" id="WP_190120954.1">
    <property type="nucleotide sequence ID" value="NZ_BMWG01000001.1"/>
</dbReference>
<evidence type="ECO:0000259" key="1">
    <source>
        <dbReference type="PROSITE" id="PS50943"/>
    </source>
</evidence>
<dbReference type="SUPFAM" id="SSF47413">
    <property type="entry name" value="lambda repressor-like DNA-binding domains"/>
    <property type="match status" value="1"/>
</dbReference>
<dbReference type="SMART" id="SM00530">
    <property type="entry name" value="HTH_XRE"/>
    <property type="match status" value="1"/>
</dbReference>
<gene>
    <name evidence="2" type="ORF">GCM10010387_02720</name>
</gene>
<dbReference type="Gene3D" id="1.10.260.40">
    <property type="entry name" value="lambda repressor-like DNA-binding domains"/>
    <property type="match status" value="1"/>
</dbReference>
<dbReference type="Pfam" id="PF19054">
    <property type="entry name" value="DUF5753"/>
    <property type="match status" value="1"/>
</dbReference>
<dbReference type="InterPro" id="IPR043917">
    <property type="entry name" value="DUF5753"/>
</dbReference>
<sequence length="274" mass="31442">MTVESESDYPDPTASPLTHFGNEVRIEREALKLSRRELAKEAHCSPSLVAKIEIGDRVPQLEFAETCDRVFPHARGRFVRLWPLALRYAFPPWFRQYVELEWKATVVRMFHPLLMPGLVQTREYATAILREGRAENLEDLVTARLERQHILQREQPARLWLVLHERALRNVVRDRHVMRVQLERLLELAEMPTNRVQIIPDDGHQHGPMASPFGVLSFTEGSDVAHVDGFPRGYVLAEPSDVTDAQDAYDLLKSMAAPLHKTAELIHSVKDSYS</sequence>
<dbReference type="InterPro" id="IPR010982">
    <property type="entry name" value="Lambda_DNA-bd_dom_sf"/>
</dbReference>
<protein>
    <submittedName>
        <fullName evidence="2">Transcriptional regulator</fullName>
    </submittedName>
</protein>
<keyword evidence="3" id="KW-1185">Reference proteome</keyword>
<dbReference type="EMBL" id="BMWG01000001">
    <property type="protein sequence ID" value="GGZ14091.1"/>
    <property type="molecule type" value="Genomic_DNA"/>
</dbReference>
<reference evidence="2" key="1">
    <citation type="journal article" date="2014" name="Int. J. Syst. Evol. Microbiol.">
        <title>Complete genome sequence of Corynebacterium casei LMG S-19264T (=DSM 44701T), isolated from a smear-ripened cheese.</title>
        <authorList>
            <consortium name="US DOE Joint Genome Institute (JGI-PGF)"/>
            <person name="Walter F."/>
            <person name="Albersmeier A."/>
            <person name="Kalinowski J."/>
            <person name="Ruckert C."/>
        </authorList>
    </citation>
    <scope>NUCLEOTIDE SEQUENCE</scope>
    <source>
        <strain evidence="2">JCM 4988</strain>
    </source>
</reference>
<dbReference type="CDD" id="cd00093">
    <property type="entry name" value="HTH_XRE"/>
    <property type="match status" value="1"/>
</dbReference>
<dbReference type="Pfam" id="PF13560">
    <property type="entry name" value="HTH_31"/>
    <property type="match status" value="1"/>
</dbReference>